<gene>
    <name evidence="2" type="ORF">VCO01S_12300</name>
</gene>
<dbReference type="EMBL" id="BJLH01000005">
    <property type="protein sequence ID" value="GEA60037.1"/>
    <property type="molecule type" value="Genomic_DNA"/>
</dbReference>
<reference evidence="2 3" key="1">
    <citation type="submission" date="2019-06" db="EMBL/GenBank/DDBJ databases">
        <title>Whole genome shotgun sequence of Vibrio comitans NBRC 102076.</title>
        <authorList>
            <person name="Hosoyama A."/>
            <person name="Uohara A."/>
            <person name="Ohji S."/>
            <person name="Ichikawa N."/>
        </authorList>
    </citation>
    <scope>NUCLEOTIDE SEQUENCE [LARGE SCALE GENOMIC DNA]</scope>
    <source>
        <strain evidence="2 3">NBRC 102076</strain>
    </source>
</reference>
<name>A0A4Y3IL15_9VIBR</name>
<dbReference type="OrthoDB" id="5878839at2"/>
<evidence type="ECO:0000313" key="2">
    <source>
        <dbReference type="EMBL" id="GEA60037.1"/>
    </source>
</evidence>
<dbReference type="AlphaFoldDB" id="A0A4Y3IL15"/>
<feature type="signal peptide" evidence="1">
    <location>
        <begin position="1"/>
        <end position="18"/>
    </location>
</feature>
<keyword evidence="1" id="KW-0732">Signal</keyword>
<evidence type="ECO:0000256" key="1">
    <source>
        <dbReference type="SAM" id="SignalP"/>
    </source>
</evidence>
<comment type="caution">
    <text evidence="2">The sequence shown here is derived from an EMBL/GenBank/DDBJ whole genome shotgun (WGS) entry which is preliminary data.</text>
</comment>
<keyword evidence="3" id="KW-1185">Reference proteome</keyword>
<dbReference type="Proteomes" id="UP000318242">
    <property type="component" value="Unassembled WGS sequence"/>
</dbReference>
<evidence type="ECO:0008006" key="4">
    <source>
        <dbReference type="Google" id="ProtNLM"/>
    </source>
</evidence>
<accession>A0A4Y3IL15</accession>
<evidence type="ECO:0000313" key="3">
    <source>
        <dbReference type="Proteomes" id="UP000318242"/>
    </source>
</evidence>
<protein>
    <recommendedName>
        <fullName evidence="4">Spore coat protein U domain-containing protein</fullName>
    </recommendedName>
</protein>
<dbReference type="RefSeq" id="WP_141270387.1">
    <property type="nucleotide sequence ID" value="NZ_BJLH01000005.1"/>
</dbReference>
<proteinExistence type="predicted"/>
<sequence length="164" mass="17972">MKKLAFFMLSALPIVAFANPNGHQLPSFMTPEAQIDLKGTITPKCAASTHGQQDLKLSVLGKRGPQKVTALAVYCNVREGAKISFDSANDGYLQGDADPADKIQYTATWNDMDILDETEKRDMSDWGHGKNFLFAPLVKVTPRVTGLEYAGTYTDTITVKVFPN</sequence>
<organism evidence="2 3">
    <name type="scientific">Vibrio comitans NBRC 102076</name>
    <dbReference type="NCBI Taxonomy" id="1219078"/>
    <lineage>
        <taxon>Bacteria</taxon>
        <taxon>Pseudomonadati</taxon>
        <taxon>Pseudomonadota</taxon>
        <taxon>Gammaproteobacteria</taxon>
        <taxon>Vibrionales</taxon>
        <taxon>Vibrionaceae</taxon>
        <taxon>Vibrio</taxon>
    </lineage>
</organism>
<feature type="chain" id="PRO_5021476400" description="Spore coat protein U domain-containing protein" evidence="1">
    <location>
        <begin position="19"/>
        <end position="164"/>
    </location>
</feature>